<keyword evidence="7 8" id="KW-0349">Heme</keyword>
<keyword evidence="6 8" id="KW-0503">Monooxygenase</keyword>
<evidence type="ECO:0000256" key="1">
    <source>
        <dbReference type="ARBA" id="ARBA00001971"/>
    </source>
</evidence>
<evidence type="ECO:0000256" key="3">
    <source>
        <dbReference type="ARBA" id="ARBA00022723"/>
    </source>
</evidence>
<keyword evidence="9" id="KW-0812">Transmembrane</keyword>
<dbReference type="InterPro" id="IPR050121">
    <property type="entry name" value="Cytochrome_P450_monoxygenase"/>
</dbReference>
<dbReference type="InterPro" id="IPR036396">
    <property type="entry name" value="Cyt_P450_sf"/>
</dbReference>
<evidence type="ECO:0000256" key="5">
    <source>
        <dbReference type="ARBA" id="ARBA00023004"/>
    </source>
</evidence>
<dbReference type="GO" id="GO:0016705">
    <property type="term" value="F:oxidoreductase activity, acting on paired donors, with incorporation or reduction of molecular oxygen"/>
    <property type="evidence" value="ECO:0007669"/>
    <property type="project" value="InterPro"/>
</dbReference>
<protein>
    <submittedName>
        <fullName evidence="10">Cytochrome P450 monooxygenase</fullName>
    </submittedName>
</protein>
<dbReference type="GO" id="GO:0020037">
    <property type="term" value="F:heme binding"/>
    <property type="evidence" value="ECO:0007669"/>
    <property type="project" value="InterPro"/>
</dbReference>
<dbReference type="AlphaFoldDB" id="A0A6A6RW93"/>
<dbReference type="Pfam" id="PF00067">
    <property type="entry name" value="p450"/>
    <property type="match status" value="1"/>
</dbReference>
<evidence type="ECO:0000256" key="8">
    <source>
        <dbReference type="RuleBase" id="RU000461"/>
    </source>
</evidence>
<dbReference type="EMBL" id="MU006786">
    <property type="protein sequence ID" value="KAF2639839.1"/>
    <property type="molecule type" value="Genomic_DNA"/>
</dbReference>
<comment type="cofactor">
    <cofactor evidence="1 7">
        <name>heme</name>
        <dbReference type="ChEBI" id="CHEBI:30413"/>
    </cofactor>
</comment>
<proteinExistence type="inferred from homology"/>
<keyword evidence="3 7" id="KW-0479">Metal-binding</keyword>
<dbReference type="InterPro" id="IPR002401">
    <property type="entry name" value="Cyt_P450_E_grp-I"/>
</dbReference>
<dbReference type="PANTHER" id="PTHR24305:SF157">
    <property type="entry name" value="N-ACETYLTRYPTOPHAN 6-HYDROXYLASE IVOC-RELATED"/>
    <property type="match status" value="1"/>
</dbReference>
<dbReference type="InterPro" id="IPR017972">
    <property type="entry name" value="Cyt_P450_CS"/>
</dbReference>
<keyword evidence="9" id="KW-0472">Membrane</keyword>
<dbReference type="GO" id="GO:0004497">
    <property type="term" value="F:monooxygenase activity"/>
    <property type="evidence" value="ECO:0007669"/>
    <property type="project" value="UniProtKB-KW"/>
</dbReference>
<evidence type="ECO:0000256" key="4">
    <source>
        <dbReference type="ARBA" id="ARBA00023002"/>
    </source>
</evidence>
<comment type="similarity">
    <text evidence="2 8">Belongs to the cytochrome P450 family.</text>
</comment>
<dbReference type="OrthoDB" id="3945418at2759"/>
<dbReference type="Gene3D" id="1.10.630.10">
    <property type="entry name" value="Cytochrome P450"/>
    <property type="match status" value="1"/>
</dbReference>
<dbReference type="PRINTS" id="PR00463">
    <property type="entry name" value="EP450I"/>
</dbReference>
<dbReference type="InterPro" id="IPR001128">
    <property type="entry name" value="Cyt_P450"/>
</dbReference>
<dbReference type="Proteomes" id="UP000799753">
    <property type="component" value="Unassembled WGS sequence"/>
</dbReference>
<dbReference type="GO" id="GO:0005506">
    <property type="term" value="F:iron ion binding"/>
    <property type="evidence" value="ECO:0007669"/>
    <property type="project" value="InterPro"/>
</dbReference>
<evidence type="ECO:0000256" key="7">
    <source>
        <dbReference type="PIRSR" id="PIRSR602401-1"/>
    </source>
</evidence>
<feature type="binding site" description="axial binding residue" evidence="7">
    <location>
        <position position="443"/>
    </location>
    <ligand>
        <name>heme</name>
        <dbReference type="ChEBI" id="CHEBI:30413"/>
    </ligand>
    <ligandPart>
        <name>Fe</name>
        <dbReference type="ChEBI" id="CHEBI:18248"/>
    </ligandPart>
</feature>
<name>A0A6A6RW93_9PLEO</name>
<reference evidence="10" key="1">
    <citation type="journal article" date="2020" name="Stud. Mycol.">
        <title>101 Dothideomycetes genomes: a test case for predicting lifestyles and emergence of pathogens.</title>
        <authorList>
            <person name="Haridas S."/>
            <person name="Albert R."/>
            <person name="Binder M."/>
            <person name="Bloem J."/>
            <person name="Labutti K."/>
            <person name="Salamov A."/>
            <person name="Andreopoulos B."/>
            <person name="Baker S."/>
            <person name="Barry K."/>
            <person name="Bills G."/>
            <person name="Bluhm B."/>
            <person name="Cannon C."/>
            <person name="Castanera R."/>
            <person name="Culley D."/>
            <person name="Daum C."/>
            <person name="Ezra D."/>
            <person name="Gonzalez J."/>
            <person name="Henrissat B."/>
            <person name="Kuo A."/>
            <person name="Liang C."/>
            <person name="Lipzen A."/>
            <person name="Lutzoni F."/>
            <person name="Magnuson J."/>
            <person name="Mondo S."/>
            <person name="Nolan M."/>
            <person name="Ohm R."/>
            <person name="Pangilinan J."/>
            <person name="Park H.-J."/>
            <person name="Ramirez L."/>
            <person name="Alfaro M."/>
            <person name="Sun H."/>
            <person name="Tritt A."/>
            <person name="Yoshinaga Y."/>
            <person name="Zwiers L.-H."/>
            <person name="Turgeon B."/>
            <person name="Goodwin S."/>
            <person name="Spatafora J."/>
            <person name="Crous P."/>
            <person name="Grigoriev I."/>
        </authorList>
    </citation>
    <scope>NUCLEOTIDE SEQUENCE</scope>
    <source>
        <strain evidence="10">CBS 473.64</strain>
    </source>
</reference>
<evidence type="ECO:0000256" key="9">
    <source>
        <dbReference type="SAM" id="Phobius"/>
    </source>
</evidence>
<evidence type="ECO:0000313" key="10">
    <source>
        <dbReference type="EMBL" id="KAF2639839.1"/>
    </source>
</evidence>
<organism evidence="10 11">
    <name type="scientific">Massarina eburnea CBS 473.64</name>
    <dbReference type="NCBI Taxonomy" id="1395130"/>
    <lineage>
        <taxon>Eukaryota</taxon>
        <taxon>Fungi</taxon>
        <taxon>Dikarya</taxon>
        <taxon>Ascomycota</taxon>
        <taxon>Pezizomycotina</taxon>
        <taxon>Dothideomycetes</taxon>
        <taxon>Pleosporomycetidae</taxon>
        <taxon>Pleosporales</taxon>
        <taxon>Massarineae</taxon>
        <taxon>Massarinaceae</taxon>
        <taxon>Massarina</taxon>
    </lineage>
</organism>
<sequence length="513" mass="57793">MISPTILALIGAPLIYTIIAIFQRLFLSPVSSFPGPKIAAATYWYEFYYDIILGGKYIWKLQELHERYGPIIRINPHELHVMDASFWEVMYTASTNNNRRDKWSWQTDGLGIPESILAAAPHALHRHRRSAINPFFSKQNVRKLLPVIEERVDALVRQLKICGDRREVVSIEHAFSAFTNDVVMQYCFGRCDRHIEAPDFDPLYHNTSMNAGKSIAVLKHMNWILTTMKLLPESMAIYMGEEVSSNIRLKRERITQVEAIRSEDSDKVAERTKTIFHTLLQSDLPDREKETSRLAEEAVLLVGAGTHTSSWCLTVIAFHLLSNETLLRQLKNELRTVAPGPDGKPGLSELESLPFLTAVLKEGLRLGYGATVRSARIAPDTSLRCGNFTIPPGTPVSMTIPLTHHDESIFKDSNTFNPDRWLSPDSHHLEKYLVSFSKGSRSCAGINLAWAELYLCASGIFGKYGSKNVRDDVDVGIMELFETTEGDVKLVSDMFFPIPKEGSKGVRVKVTTL</sequence>
<dbReference type="PROSITE" id="PS00086">
    <property type="entry name" value="CYTOCHROME_P450"/>
    <property type="match status" value="1"/>
</dbReference>
<keyword evidence="11" id="KW-1185">Reference proteome</keyword>
<accession>A0A6A6RW93</accession>
<keyword evidence="5 7" id="KW-0408">Iron</keyword>
<keyword evidence="9" id="KW-1133">Transmembrane helix</keyword>
<evidence type="ECO:0000256" key="2">
    <source>
        <dbReference type="ARBA" id="ARBA00010617"/>
    </source>
</evidence>
<dbReference type="SUPFAM" id="SSF48264">
    <property type="entry name" value="Cytochrome P450"/>
    <property type="match status" value="1"/>
</dbReference>
<gene>
    <name evidence="10" type="ORF">P280DRAFT_429272</name>
</gene>
<dbReference type="PANTHER" id="PTHR24305">
    <property type="entry name" value="CYTOCHROME P450"/>
    <property type="match status" value="1"/>
</dbReference>
<dbReference type="CDD" id="cd11062">
    <property type="entry name" value="CYP58-like"/>
    <property type="match status" value="1"/>
</dbReference>
<keyword evidence="4 8" id="KW-0560">Oxidoreductase</keyword>
<feature type="transmembrane region" description="Helical" evidence="9">
    <location>
        <begin position="6"/>
        <end position="27"/>
    </location>
</feature>
<evidence type="ECO:0000313" key="11">
    <source>
        <dbReference type="Proteomes" id="UP000799753"/>
    </source>
</evidence>
<evidence type="ECO:0000256" key="6">
    <source>
        <dbReference type="ARBA" id="ARBA00023033"/>
    </source>
</evidence>